<evidence type="ECO:0000313" key="4">
    <source>
        <dbReference type="Proteomes" id="UP000509418"/>
    </source>
</evidence>
<dbReference type="Gene3D" id="3.40.50.300">
    <property type="entry name" value="P-loop containing nucleotide triphosphate hydrolases"/>
    <property type="match status" value="1"/>
</dbReference>
<keyword evidence="4" id="KW-1185">Reference proteome</keyword>
<evidence type="ECO:0000313" key="3">
    <source>
        <dbReference type="EMBL" id="QKZ23807.1"/>
    </source>
</evidence>
<dbReference type="RefSeq" id="WP_176578422.1">
    <property type="nucleotide sequence ID" value="NZ_CBDRGH010000060.1"/>
</dbReference>
<feature type="transmembrane region" description="Helical" evidence="1">
    <location>
        <begin position="534"/>
        <end position="554"/>
    </location>
</feature>
<evidence type="ECO:0000259" key="2">
    <source>
        <dbReference type="Pfam" id="PF05729"/>
    </source>
</evidence>
<protein>
    <submittedName>
        <fullName evidence="3">NACHT domain-containing protein</fullName>
    </submittedName>
</protein>
<feature type="transmembrane region" description="Helical" evidence="1">
    <location>
        <begin position="20"/>
        <end position="39"/>
    </location>
</feature>
<feature type="domain" description="NACHT" evidence="2">
    <location>
        <begin position="115"/>
        <end position="272"/>
    </location>
</feature>
<keyword evidence="1" id="KW-0472">Membrane</keyword>
<dbReference type="InterPro" id="IPR027417">
    <property type="entry name" value="P-loop_NTPase"/>
</dbReference>
<feature type="transmembrane region" description="Helical" evidence="1">
    <location>
        <begin position="476"/>
        <end position="498"/>
    </location>
</feature>
<dbReference type="EMBL" id="CP056041">
    <property type="protein sequence ID" value="QKZ23807.1"/>
    <property type="molecule type" value="Genomic_DNA"/>
</dbReference>
<dbReference type="InterPro" id="IPR007111">
    <property type="entry name" value="NACHT_NTPase"/>
</dbReference>
<feature type="transmembrane region" description="Helical" evidence="1">
    <location>
        <begin position="435"/>
        <end position="455"/>
    </location>
</feature>
<dbReference type="AlphaFoldDB" id="A0A7H8TKN1"/>
<proteinExistence type="predicted"/>
<dbReference type="Pfam" id="PF05729">
    <property type="entry name" value="NACHT"/>
    <property type="match status" value="1"/>
</dbReference>
<reference evidence="3 4" key="1">
    <citation type="submission" date="2020-06" db="EMBL/GenBank/DDBJ databases">
        <title>Genome mining for natural products.</title>
        <authorList>
            <person name="Zhang B."/>
            <person name="Shi J."/>
            <person name="Ge H."/>
        </authorList>
    </citation>
    <scope>NUCLEOTIDE SEQUENCE [LARGE SCALE GENOMIC DNA]</scope>
    <source>
        <strain evidence="3 4">NA02069</strain>
    </source>
</reference>
<sequence>MAYALWALTRDRPLSPTDVATLLGLPTAVAGLAVAVAGLRHAQQEPDPTVTARYLAERVERTEERQWRQFLGGDTVPLDVRFAFRPAPARTAAVPSNTGHLEEVAAYFRAVHPQRLVVTGGPGAGKTVLAVQLILALLHDRADDDPVPVRLSAASCPGTVDLAEWLIKHLVDIHELPLPAARDLVEGRRVLPVLDGLDEADGESPPPTASRAAQIVEILNTYQDGRHRAPVVLTCRTDRYEVLAASQVRLLDAARVELAPVTADQAHDYLSHRTLDPPRWQPVLEELQAHPTGALASALSSPWRLTLAATVYDSGGDPADLVLLARQGRAGEQMVAQYVDAAVRLQQDAGPMPYQPEQVNRFLRALAHYLHGRGGQTAVGGILSTSDLVLHTLWPFAGKHRPRLTDAVLALLAWVPLYFGVVALCETVLDGAEFWRVALPLAVPVLAAASAWAAWAHPWPLPRRADLRRLPTMAGLRRCALGFLVGMTTVGALAAWLATATTRVQRTGAYCMYFFGALPADADRILNAGMRAGLLAGAVAGAAGAVMAGAVARVGEDQRAANTARPRAFLRADLTFRLVTGSVAAVCGVLATWLGVTRWLTTEAPSTIVLASSPAVTAFVPPGPFLITGVTCAAALAFAFGALPSPSRRYAAFLLCVGGRQLPWRIGPFMDWACQAGLLRTAGGAYQFRHRELQEWLARQT</sequence>
<dbReference type="Proteomes" id="UP000509418">
    <property type="component" value="Chromosome"/>
</dbReference>
<organism evidence="3 4">
    <name type="scientific">Streptomyces chartreusis</name>
    <dbReference type="NCBI Taxonomy" id="1969"/>
    <lineage>
        <taxon>Bacteria</taxon>
        <taxon>Bacillati</taxon>
        <taxon>Actinomycetota</taxon>
        <taxon>Actinomycetes</taxon>
        <taxon>Kitasatosporales</taxon>
        <taxon>Streptomycetaceae</taxon>
        <taxon>Streptomyces</taxon>
    </lineage>
</organism>
<keyword evidence="1" id="KW-1133">Transmembrane helix</keyword>
<feature type="transmembrane region" description="Helical" evidence="1">
    <location>
        <begin position="574"/>
        <end position="596"/>
    </location>
</feature>
<feature type="transmembrane region" description="Helical" evidence="1">
    <location>
        <begin position="408"/>
        <end position="429"/>
    </location>
</feature>
<evidence type="ECO:0000256" key="1">
    <source>
        <dbReference type="SAM" id="Phobius"/>
    </source>
</evidence>
<gene>
    <name evidence="3" type="ORF">HUT05_44505</name>
</gene>
<feature type="transmembrane region" description="Helical" evidence="1">
    <location>
        <begin position="625"/>
        <end position="643"/>
    </location>
</feature>
<accession>A0A7H8TKN1</accession>
<name>A0A7H8TKN1_STRCX</name>
<dbReference type="SUPFAM" id="SSF52540">
    <property type="entry name" value="P-loop containing nucleoside triphosphate hydrolases"/>
    <property type="match status" value="1"/>
</dbReference>
<keyword evidence="1" id="KW-0812">Transmembrane</keyword>